<sequence length="53" mass="5217">MFPRPLLALPTFPPPTLAKLRLGVVGTAAAADAAACNGWVNGVSADATADAPA</sequence>
<evidence type="ECO:0000313" key="1">
    <source>
        <dbReference type="EMBL" id="SOJ56386.1"/>
    </source>
</evidence>
<protein>
    <submittedName>
        <fullName evidence="1">Uncharacterized protein</fullName>
    </submittedName>
</protein>
<comment type="caution">
    <text evidence="1">The sequence shown here is derived from an EMBL/GenBank/DDBJ whole genome shotgun (WGS) entry which is preliminary data.</text>
</comment>
<dbReference type="Proteomes" id="UP000554965">
    <property type="component" value="Unassembled WGS sequence"/>
</dbReference>
<proteinExistence type="predicted"/>
<organism evidence="1 2">
    <name type="scientific">Mycobacterium simulans</name>
    <dbReference type="NCBI Taxonomy" id="627089"/>
    <lineage>
        <taxon>Bacteria</taxon>
        <taxon>Bacillati</taxon>
        <taxon>Actinomycetota</taxon>
        <taxon>Actinomycetes</taxon>
        <taxon>Mycobacteriales</taxon>
        <taxon>Mycobacteriaceae</taxon>
        <taxon>Mycobacterium</taxon>
    </lineage>
</organism>
<name>A0A7Z7IMK4_9MYCO</name>
<evidence type="ECO:0000313" key="2">
    <source>
        <dbReference type="Proteomes" id="UP000554965"/>
    </source>
</evidence>
<reference evidence="1 2" key="1">
    <citation type="submission" date="2017-10" db="EMBL/GenBank/DDBJ databases">
        <authorList>
            <consortium name="Urmite Genomes"/>
        </authorList>
    </citation>
    <scope>NUCLEOTIDE SEQUENCE [LARGE SCALE GENOMIC DNA]</scope>
    <source>
        <strain evidence="1 2">FB-527</strain>
    </source>
</reference>
<accession>A0A7Z7IMK4</accession>
<dbReference type="AlphaFoldDB" id="A0A7Z7IMK4"/>
<gene>
    <name evidence="1" type="ORF">MSIMFB_03863</name>
</gene>
<dbReference type="EMBL" id="OCTY01000002">
    <property type="protein sequence ID" value="SOJ56386.1"/>
    <property type="molecule type" value="Genomic_DNA"/>
</dbReference>
<keyword evidence="2" id="KW-1185">Reference proteome</keyword>